<evidence type="ECO:0000313" key="1">
    <source>
        <dbReference type="EMBL" id="MDQ0226087.1"/>
    </source>
</evidence>
<sequence>MKKDEHLKNQILYVTNDAYERLHQTDDPSQLEDVEIVDLGGNVGYQPKDR</sequence>
<accession>A0ABT9Z2N4</accession>
<comment type="caution">
    <text evidence="1">The sequence shown here is derived from an EMBL/GenBank/DDBJ whole genome shotgun (WGS) entry which is preliminary data.</text>
</comment>
<dbReference type="Proteomes" id="UP001232245">
    <property type="component" value="Unassembled WGS sequence"/>
</dbReference>
<gene>
    <name evidence="1" type="ORF">J2S02_002432</name>
</gene>
<organism evidence="1 2">
    <name type="scientific">Metabacillus niabensis</name>
    <dbReference type="NCBI Taxonomy" id="324854"/>
    <lineage>
        <taxon>Bacteria</taxon>
        <taxon>Bacillati</taxon>
        <taxon>Bacillota</taxon>
        <taxon>Bacilli</taxon>
        <taxon>Bacillales</taxon>
        <taxon>Bacillaceae</taxon>
        <taxon>Metabacillus</taxon>
    </lineage>
</organism>
<name>A0ABT9Z2N4_9BACI</name>
<protein>
    <submittedName>
        <fullName evidence="1">Uncharacterized protein</fullName>
    </submittedName>
</protein>
<dbReference type="RefSeq" id="WP_170944440.1">
    <property type="nucleotide sequence ID" value="NZ_CADEPK010000040.1"/>
</dbReference>
<keyword evidence="2" id="KW-1185">Reference proteome</keyword>
<proteinExistence type="predicted"/>
<reference evidence="1 2" key="1">
    <citation type="submission" date="2023-07" db="EMBL/GenBank/DDBJ databases">
        <title>Genomic Encyclopedia of Type Strains, Phase IV (KMG-IV): sequencing the most valuable type-strain genomes for metagenomic binning, comparative biology and taxonomic classification.</title>
        <authorList>
            <person name="Goeker M."/>
        </authorList>
    </citation>
    <scope>NUCLEOTIDE SEQUENCE [LARGE SCALE GENOMIC DNA]</scope>
    <source>
        <strain evidence="1 2">DSM 17723</strain>
    </source>
</reference>
<evidence type="ECO:0000313" key="2">
    <source>
        <dbReference type="Proteomes" id="UP001232245"/>
    </source>
</evidence>
<dbReference type="EMBL" id="JAUSTZ010000004">
    <property type="protein sequence ID" value="MDQ0226087.1"/>
    <property type="molecule type" value="Genomic_DNA"/>
</dbReference>